<dbReference type="GO" id="GO:0005764">
    <property type="term" value="C:lysosome"/>
    <property type="evidence" value="ECO:0007669"/>
    <property type="project" value="TreeGrafter"/>
</dbReference>
<keyword evidence="7" id="KW-0325">Glycoprotein</keyword>
<dbReference type="Pfam" id="PF02089">
    <property type="entry name" value="Palm_thioest"/>
    <property type="match status" value="1"/>
</dbReference>
<dbReference type="PRINTS" id="PR00414">
    <property type="entry name" value="PPTHIESTRASE"/>
</dbReference>
<organism evidence="10 11">
    <name type="scientific">Pristionchus entomophagus</name>
    <dbReference type="NCBI Taxonomy" id="358040"/>
    <lineage>
        <taxon>Eukaryota</taxon>
        <taxon>Metazoa</taxon>
        <taxon>Ecdysozoa</taxon>
        <taxon>Nematoda</taxon>
        <taxon>Chromadorea</taxon>
        <taxon>Rhabditida</taxon>
        <taxon>Rhabditina</taxon>
        <taxon>Diplogasteromorpha</taxon>
        <taxon>Diplogasteroidea</taxon>
        <taxon>Neodiplogasteridae</taxon>
        <taxon>Pristionchus</taxon>
    </lineage>
</organism>
<evidence type="ECO:0000256" key="4">
    <source>
        <dbReference type="ARBA" id="ARBA00022729"/>
    </source>
</evidence>
<keyword evidence="5" id="KW-0378">Hydrolase</keyword>
<dbReference type="PANTHER" id="PTHR11247">
    <property type="entry name" value="PALMITOYL-PROTEIN THIOESTERASE/DOLICHYLDIPHOSPHATASE 1"/>
    <property type="match status" value="1"/>
</dbReference>
<evidence type="ECO:0000256" key="5">
    <source>
        <dbReference type="ARBA" id="ARBA00022801"/>
    </source>
</evidence>
<accession>A0AAV5T569</accession>
<dbReference type="Gene3D" id="3.40.50.1820">
    <property type="entry name" value="alpha/beta hydrolase"/>
    <property type="match status" value="1"/>
</dbReference>
<evidence type="ECO:0000256" key="1">
    <source>
        <dbReference type="ARBA" id="ARBA00010758"/>
    </source>
</evidence>
<gene>
    <name evidence="10" type="ORF">PENTCL1PPCAC_12907</name>
</gene>
<evidence type="ECO:0000256" key="6">
    <source>
        <dbReference type="ARBA" id="ARBA00023157"/>
    </source>
</evidence>
<evidence type="ECO:0000313" key="11">
    <source>
        <dbReference type="Proteomes" id="UP001432027"/>
    </source>
</evidence>
<keyword evidence="11" id="KW-1185">Reference proteome</keyword>
<dbReference type="EC" id="3.1.2.22" evidence="2"/>
<keyword evidence="6" id="KW-1015">Disulfide bond</keyword>
<dbReference type="FunFam" id="3.40.50.1820:FF:000107">
    <property type="entry name" value="Palmitoyl-protein thioesterase 1"/>
    <property type="match status" value="1"/>
</dbReference>
<evidence type="ECO:0000256" key="8">
    <source>
        <dbReference type="ARBA" id="ARBA00031934"/>
    </source>
</evidence>
<reference evidence="10" key="1">
    <citation type="submission" date="2023-10" db="EMBL/GenBank/DDBJ databases">
        <title>Genome assembly of Pristionchus species.</title>
        <authorList>
            <person name="Yoshida K."/>
            <person name="Sommer R.J."/>
        </authorList>
    </citation>
    <scope>NUCLEOTIDE SEQUENCE</scope>
    <source>
        <strain evidence="10">RS0144</strain>
    </source>
</reference>
<evidence type="ECO:0000256" key="3">
    <source>
        <dbReference type="ARBA" id="ARBA00014212"/>
    </source>
</evidence>
<dbReference type="Proteomes" id="UP001432027">
    <property type="component" value="Unassembled WGS sequence"/>
</dbReference>
<comment type="similarity">
    <text evidence="1">Belongs to the palmitoyl-protein thioesterase family.</text>
</comment>
<dbReference type="EMBL" id="BTSX01000003">
    <property type="protein sequence ID" value="GMS90732.1"/>
    <property type="molecule type" value="Genomic_DNA"/>
</dbReference>
<dbReference type="GO" id="GO:0008474">
    <property type="term" value="F:palmitoyl-(protein) hydrolase activity"/>
    <property type="evidence" value="ECO:0007669"/>
    <property type="project" value="UniProtKB-EC"/>
</dbReference>
<comment type="caution">
    <text evidence="10">The sequence shown here is derived from an EMBL/GenBank/DDBJ whole genome shotgun (WGS) entry which is preliminary data.</text>
</comment>
<evidence type="ECO:0000313" key="10">
    <source>
        <dbReference type="EMBL" id="GMS90732.1"/>
    </source>
</evidence>
<dbReference type="InterPro" id="IPR002472">
    <property type="entry name" value="Palm_thioest"/>
</dbReference>
<keyword evidence="4" id="KW-0732">Signal</keyword>
<comment type="catalytic activity">
    <reaction evidence="9">
        <text>S-hexadecanoyl-L-cysteinyl-[protein] + H2O = L-cysteinyl-[protein] + hexadecanoate + H(+)</text>
        <dbReference type="Rhea" id="RHEA:19233"/>
        <dbReference type="Rhea" id="RHEA-COMP:10131"/>
        <dbReference type="Rhea" id="RHEA-COMP:11032"/>
        <dbReference type="ChEBI" id="CHEBI:7896"/>
        <dbReference type="ChEBI" id="CHEBI:15377"/>
        <dbReference type="ChEBI" id="CHEBI:15378"/>
        <dbReference type="ChEBI" id="CHEBI:29950"/>
        <dbReference type="ChEBI" id="CHEBI:74151"/>
        <dbReference type="EC" id="3.1.2.22"/>
    </reaction>
    <physiologicalReaction direction="left-to-right" evidence="9">
        <dbReference type="Rhea" id="RHEA:19234"/>
    </physiologicalReaction>
</comment>
<feature type="non-terminal residue" evidence="10">
    <location>
        <position position="1"/>
    </location>
</feature>
<evidence type="ECO:0000256" key="9">
    <source>
        <dbReference type="ARBA" id="ARBA00047409"/>
    </source>
</evidence>
<name>A0AAV5T569_9BILA</name>
<dbReference type="InterPro" id="IPR029058">
    <property type="entry name" value="AB_hydrolase_fold"/>
</dbReference>
<evidence type="ECO:0000256" key="2">
    <source>
        <dbReference type="ARBA" id="ARBA00012423"/>
    </source>
</evidence>
<evidence type="ECO:0000256" key="7">
    <source>
        <dbReference type="ARBA" id="ARBA00023180"/>
    </source>
</evidence>
<dbReference type="SUPFAM" id="SSF53474">
    <property type="entry name" value="alpha/beta-Hydrolases"/>
    <property type="match status" value="1"/>
</dbReference>
<sequence>SLLLLLCALSIADADPTPVVLWHGAGDTCCQPGSMSGLAEHVRDAIPGVYIYSIGLDKDPPTDRVMSYLANMNEQVQRVCDWIAADPKLQNGYNAIGESQGCQFLRAVAQRCPFPRMKTLMSLGGQHQGVYGRSRNTVDSPKRRAISRFRELQRLITMKSFSLVQAQYYHDADDEELYRNSSIFIAEINNEVVINESYKTNLMALDNLVLVMFDEDITVIPRESSWFGFYQEKNIDVIVPYNESRLYTEDRIGLRTLDETG</sequence>
<proteinExistence type="inferred from homology"/>
<protein>
    <recommendedName>
        <fullName evidence="3">Palmitoyl-protein thioesterase 1</fullName>
        <ecNumber evidence="2">3.1.2.22</ecNumber>
    </recommendedName>
    <alternativeName>
        <fullName evidence="8">Palmitoyl-protein hydrolase 1</fullName>
    </alternativeName>
</protein>
<feature type="non-terminal residue" evidence="10">
    <location>
        <position position="261"/>
    </location>
</feature>
<dbReference type="AlphaFoldDB" id="A0AAV5T569"/>
<dbReference type="PANTHER" id="PTHR11247:SF8">
    <property type="entry name" value="PALMITOYL-PROTEIN THIOESTERASE 1"/>
    <property type="match status" value="1"/>
</dbReference>